<reference evidence="1" key="1">
    <citation type="submission" date="2020-05" db="EMBL/GenBank/DDBJ databases">
        <title>Mycena genomes resolve the evolution of fungal bioluminescence.</title>
        <authorList>
            <person name="Tsai I.J."/>
        </authorList>
    </citation>
    <scope>NUCLEOTIDE SEQUENCE</scope>
    <source>
        <strain evidence="1">CCC161011</strain>
    </source>
</reference>
<organism evidence="1 2">
    <name type="scientific">Mycena venus</name>
    <dbReference type="NCBI Taxonomy" id="2733690"/>
    <lineage>
        <taxon>Eukaryota</taxon>
        <taxon>Fungi</taxon>
        <taxon>Dikarya</taxon>
        <taxon>Basidiomycota</taxon>
        <taxon>Agaricomycotina</taxon>
        <taxon>Agaricomycetes</taxon>
        <taxon>Agaricomycetidae</taxon>
        <taxon>Agaricales</taxon>
        <taxon>Marasmiineae</taxon>
        <taxon>Mycenaceae</taxon>
        <taxon>Mycena</taxon>
    </lineage>
</organism>
<gene>
    <name evidence="1" type="ORF">MVEN_00303000</name>
</gene>
<name>A0A8H7DCU7_9AGAR</name>
<dbReference type="InterPro" id="IPR032675">
    <property type="entry name" value="LRR_dom_sf"/>
</dbReference>
<dbReference type="SUPFAM" id="SSF52047">
    <property type="entry name" value="RNI-like"/>
    <property type="match status" value="1"/>
</dbReference>
<proteinExistence type="predicted"/>
<dbReference type="Gene3D" id="3.80.10.10">
    <property type="entry name" value="Ribonuclease Inhibitor"/>
    <property type="match status" value="1"/>
</dbReference>
<dbReference type="EMBL" id="JACAZI010000002">
    <property type="protein sequence ID" value="KAF7369715.1"/>
    <property type="molecule type" value="Genomic_DNA"/>
</dbReference>
<dbReference type="AlphaFoldDB" id="A0A8H7DCU7"/>
<dbReference type="OrthoDB" id="2886770at2759"/>
<keyword evidence="2" id="KW-1185">Reference proteome</keyword>
<protein>
    <submittedName>
        <fullName evidence="1">F-box domain-containing protein</fullName>
    </submittedName>
</protein>
<dbReference type="PANTHER" id="PTHR38926:SF5">
    <property type="entry name" value="F-BOX AND LEUCINE-RICH REPEAT PROTEIN 6"/>
    <property type="match status" value="1"/>
</dbReference>
<dbReference type="PANTHER" id="PTHR38926">
    <property type="entry name" value="F-BOX DOMAIN CONTAINING PROTEIN, EXPRESSED"/>
    <property type="match status" value="1"/>
</dbReference>
<dbReference type="Proteomes" id="UP000620124">
    <property type="component" value="Unassembled WGS sequence"/>
</dbReference>
<evidence type="ECO:0000313" key="1">
    <source>
        <dbReference type="EMBL" id="KAF7369715.1"/>
    </source>
</evidence>
<sequence length="444" mass="50095">MGDDQHPSSSGNTCPALSLPVEITSEIFLHCIAPADILCEPANPSDRPPVVLTRICRDWRLIVLSMPKLWSDVRLEFGGSHGIRRGCIDSWWVSFLETWFSRAEDQPLTMIISNLNQNPDDRLIGLLDLHRSQWQNLTLRLPFNTFYLFKALESTLPMLERLVLEAHGIPRFVDTPINTFQLAPMLNHVSLGGYLRPSYLILPWNQLTSVELTAARAEDCLECLRGAPKVVECSFGIVEGMASLRPVPARPHLRTLTVSGASPTAIFPYTTMPALEELNLVGRSLNTEDLSHISFFVSRSRCQLRRLRLHFISELLTTPAIQLLEALPSLERCELAATEAKTITTLFSSLCGDSKFLPQLQNLSISHHRISDSNMVSMFEAMANMLIYRGLRTPEHVQLHSFALAMQCEETAPPMWVKCTLQELVDGGMNLDIRNRYERCLYLI</sequence>
<comment type="caution">
    <text evidence="1">The sequence shown here is derived from an EMBL/GenBank/DDBJ whole genome shotgun (WGS) entry which is preliminary data.</text>
</comment>
<evidence type="ECO:0000313" key="2">
    <source>
        <dbReference type="Proteomes" id="UP000620124"/>
    </source>
</evidence>
<accession>A0A8H7DCU7</accession>